<dbReference type="Proteomes" id="UP000003874">
    <property type="component" value="Unassembled WGS sequence"/>
</dbReference>
<gene>
    <name evidence="1" type="ORF">HMPREF9420_1035</name>
</gene>
<evidence type="ECO:0000313" key="1">
    <source>
        <dbReference type="EMBL" id="EFV04881.1"/>
    </source>
</evidence>
<evidence type="ECO:0000313" key="2">
    <source>
        <dbReference type="Proteomes" id="UP000003874"/>
    </source>
</evidence>
<dbReference type="HOGENOM" id="CLU_3171741_0_0_10"/>
<reference evidence="1 2" key="1">
    <citation type="submission" date="2010-12" db="EMBL/GenBank/DDBJ databases">
        <authorList>
            <person name="Muzny D."/>
            <person name="Qin X."/>
            <person name="Deng J."/>
            <person name="Jiang H."/>
            <person name="Liu Y."/>
            <person name="Qu J."/>
            <person name="Song X.-Z."/>
            <person name="Zhang L."/>
            <person name="Thornton R."/>
            <person name="Coyle M."/>
            <person name="Francisco L."/>
            <person name="Jackson L."/>
            <person name="Javaid M."/>
            <person name="Korchina V."/>
            <person name="Kovar C."/>
            <person name="Mata R."/>
            <person name="Mathew T."/>
            <person name="Ngo R."/>
            <person name="Nguyen L."/>
            <person name="Nguyen N."/>
            <person name="Okwuonu G."/>
            <person name="Ongeri F."/>
            <person name="Pham C."/>
            <person name="Simmons D."/>
            <person name="Wilczek-Boney K."/>
            <person name="Hale W."/>
            <person name="Jakkamsetti A."/>
            <person name="Pham P."/>
            <person name="Ruth R."/>
            <person name="San Lucas F."/>
            <person name="Warren J."/>
            <person name="Zhang J."/>
            <person name="Zhao Z."/>
            <person name="Zhou C."/>
            <person name="Zhu D."/>
            <person name="Lee S."/>
            <person name="Bess C."/>
            <person name="Blankenburg K."/>
            <person name="Forbes L."/>
            <person name="Fu Q."/>
            <person name="Gubbala S."/>
            <person name="Hirani K."/>
            <person name="Jayaseelan J.C."/>
            <person name="Lara F."/>
            <person name="Munidasa M."/>
            <person name="Palculict T."/>
            <person name="Patil S."/>
            <person name="Pu L.-L."/>
            <person name="Saada N."/>
            <person name="Tang L."/>
            <person name="Weissenberger G."/>
            <person name="Zhu Y."/>
            <person name="Hemphill L."/>
            <person name="Shang Y."/>
            <person name="Youmans B."/>
            <person name="Ayvaz T."/>
            <person name="Ross M."/>
            <person name="Santibanez J."/>
            <person name="Aqrawi P."/>
            <person name="Gross S."/>
            <person name="Joshi V."/>
            <person name="Fowler G."/>
            <person name="Nazareth L."/>
            <person name="Reid J."/>
            <person name="Worley K."/>
            <person name="Petrosino J."/>
            <person name="Highlander S."/>
            <person name="Gibbs R."/>
        </authorList>
    </citation>
    <scope>NUCLEOTIDE SEQUENCE [LARGE SCALE GENOMIC DNA]</scope>
    <source>
        <strain evidence="1 2">DSM 15606</strain>
    </source>
</reference>
<organism evidence="1 2">
    <name type="scientific">Segatella salivae DSM 15606</name>
    <dbReference type="NCBI Taxonomy" id="888832"/>
    <lineage>
        <taxon>Bacteria</taxon>
        <taxon>Pseudomonadati</taxon>
        <taxon>Bacteroidota</taxon>
        <taxon>Bacteroidia</taxon>
        <taxon>Bacteroidales</taxon>
        <taxon>Prevotellaceae</taxon>
        <taxon>Segatella</taxon>
    </lineage>
</organism>
<protein>
    <submittedName>
        <fullName evidence="1">Uncharacterized protein</fullName>
    </submittedName>
</protein>
<keyword evidence="2" id="KW-1185">Reference proteome</keyword>
<dbReference type="AlphaFoldDB" id="E6MNG7"/>
<comment type="caution">
    <text evidence="1">The sequence shown here is derived from an EMBL/GenBank/DDBJ whole genome shotgun (WGS) entry which is preliminary data.</text>
</comment>
<proteinExistence type="predicted"/>
<dbReference type="EMBL" id="AEQO01000106">
    <property type="protein sequence ID" value="EFV04881.1"/>
    <property type="molecule type" value="Genomic_DNA"/>
</dbReference>
<name>E6MNG7_9BACT</name>
<sequence>MFLNSFLFFENQCDIHYHLSAKLSKTFIESQLKQAKKANTYVNVYKG</sequence>
<dbReference type="STRING" id="888832.HMPREF9420_1035"/>
<accession>E6MNG7</accession>